<organism evidence="1 2">
    <name type="scientific">Citrobacter amalonaticus Y19</name>
    <dbReference type="NCBI Taxonomy" id="1261127"/>
    <lineage>
        <taxon>Bacteria</taxon>
        <taxon>Pseudomonadati</taxon>
        <taxon>Pseudomonadota</taxon>
        <taxon>Gammaproteobacteria</taxon>
        <taxon>Enterobacterales</taxon>
        <taxon>Enterobacteriaceae</taxon>
        <taxon>Citrobacter</taxon>
    </lineage>
</organism>
<sequence>MCEVEELRRTCDIAGSLLLKSPEQELIDWIKQCTGQNLAIKECQQAFYDYFCFPQSGLFCPPYNHVFSNGLRHGDIWQFPAASFDGGAEEEDFYQKFNFAPSMLNIKLPMVHKHVPGDHFGVELLFISCVLTNENLNTPETWSILKGFICAHLPALQGYTHLLGSQTEPYIKVVAECLEECLSGLDYLLSIDS</sequence>
<dbReference type="EMBL" id="CP011132">
    <property type="protein sequence ID" value="AKE61364.1"/>
    <property type="molecule type" value="Genomic_DNA"/>
</dbReference>
<proteinExistence type="predicted"/>
<dbReference type="SUPFAM" id="SSF89155">
    <property type="entry name" value="TorD-like"/>
    <property type="match status" value="1"/>
</dbReference>
<dbReference type="Proteomes" id="UP000034085">
    <property type="component" value="Chromosome"/>
</dbReference>
<dbReference type="KEGG" id="cama:F384_23715"/>
<dbReference type="OrthoDB" id="9795302at2"/>
<dbReference type="PATRIC" id="fig|1261127.3.peg.4917"/>
<dbReference type="RefSeq" id="WP_042999138.1">
    <property type="nucleotide sequence ID" value="NZ_CP011132.1"/>
</dbReference>
<dbReference type="HOGENOM" id="CLU_1277131_0_0_6"/>
<dbReference type="AlphaFoldDB" id="A0A0F6TYT8"/>
<evidence type="ECO:0000313" key="2">
    <source>
        <dbReference type="Proteomes" id="UP000034085"/>
    </source>
</evidence>
<name>A0A0F6TYT8_CITAM</name>
<reference evidence="1 2" key="1">
    <citation type="journal article" date="2013" name="Appl. Microbiol. Biotechnol.">
        <title>Glycerol assimilation and production of 1,3-propanediol by Citrobacter amalonaticus Y19.</title>
        <authorList>
            <person name="Ainala S.K."/>
            <person name="Ashok S."/>
            <person name="Ko Y."/>
            <person name="Park S."/>
        </authorList>
    </citation>
    <scope>NUCLEOTIDE SEQUENCE [LARGE SCALE GENOMIC DNA]</scope>
    <source>
        <strain evidence="1 2">Y19</strain>
    </source>
</reference>
<dbReference type="InterPro" id="IPR036411">
    <property type="entry name" value="TorD-like_sf"/>
</dbReference>
<dbReference type="Gene3D" id="1.10.3480.10">
    <property type="entry name" value="TorD-like"/>
    <property type="match status" value="1"/>
</dbReference>
<accession>A0A0F6TYT8</accession>
<gene>
    <name evidence="1" type="ORF">F384_23715</name>
</gene>
<protein>
    <submittedName>
        <fullName evidence="1">Uncharacterized protein</fullName>
    </submittedName>
</protein>
<evidence type="ECO:0000313" key="1">
    <source>
        <dbReference type="EMBL" id="AKE61364.1"/>
    </source>
</evidence>